<protein>
    <submittedName>
        <fullName evidence="1">MerR family transcriptional regulator</fullName>
    </submittedName>
</protein>
<comment type="caution">
    <text evidence="1">The sequence shown here is derived from an EMBL/GenBank/DDBJ whole genome shotgun (WGS) entry which is preliminary data.</text>
</comment>
<name>A0AAW6RI77_9BURK</name>
<dbReference type="AlphaFoldDB" id="A0AAW6RI77"/>
<sequence length="105" mass="11277">MQTLFDDTLASAAQLMADDALDPQTLAGGCHMTLEWVSARVQAGVLEPVSGDSAATWRFASAALTRARRIAHLERAFDADPQLAALTADLMEEVARLRRLLPQAG</sequence>
<keyword evidence="2" id="KW-1185">Reference proteome</keyword>
<reference evidence="1 2" key="1">
    <citation type="submission" date="2023-04" db="EMBL/GenBank/DDBJ databases">
        <title>Ottowia paracancer sp. nov., isolated from human stomach.</title>
        <authorList>
            <person name="Song Y."/>
        </authorList>
    </citation>
    <scope>NUCLEOTIDE SEQUENCE [LARGE SCALE GENOMIC DNA]</scope>
    <source>
        <strain evidence="1 2">10c7w1</strain>
    </source>
</reference>
<dbReference type="Proteomes" id="UP001237156">
    <property type="component" value="Unassembled WGS sequence"/>
</dbReference>
<organism evidence="1 2">
    <name type="scientific">Ottowia cancrivicina</name>
    <dbReference type="NCBI Taxonomy" id="3040346"/>
    <lineage>
        <taxon>Bacteria</taxon>
        <taxon>Pseudomonadati</taxon>
        <taxon>Pseudomonadota</taxon>
        <taxon>Betaproteobacteria</taxon>
        <taxon>Burkholderiales</taxon>
        <taxon>Comamonadaceae</taxon>
        <taxon>Ottowia</taxon>
    </lineage>
</organism>
<evidence type="ECO:0000313" key="2">
    <source>
        <dbReference type="Proteomes" id="UP001237156"/>
    </source>
</evidence>
<gene>
    <name evidence="1" type="ORF">QB898_02135</name>
</gene>
<dbReference type="Gene3D" id="1.10.1660.10">
    <property type="match status" value="1"/>
</dbReference>
<evidence type="ECO:0000313" key="1">
    <source>
        <dbReference type="EMBL" id="MDG9698529.1"/>
    </source>
</evidence>
<dbReference type="RefSeq" id="WP_279523604.1">
    <property type="nucleotide sequence ID" value="NZ_JARVII010000002.1"/>
</dbReference>
<dbReference type="EMBL" id="JARVII010000002">
    <property type="protein sequence ID" value="MDG9698529.1"/>
    <property type="molecule type" value="Genomic_DNA"/>
</dbReference>
<proteinExistence type="predicted"/>
<accession>A0AAW6RI77</accession>